<dbReference type="Pfam" id="PF00055">
    <property type="entry name" value="Laminin_N"/>
    <property type="match status" value="1"/>
</dbReference>
<evidence type="ECO:0000256" key="9">
    <source>
        <dbReference type="PROSITE-ProRule" id="PRU00460"/>
    </source>
</evidence>
<feature type="disulfide bond" evidence="9">
    <location>
        <begin position="441"/>
        <end position="455"/>
    </location>
</feature>
<dbReference type="EMBL" id="KY709782">
    <property type="protein sequence ID" value="AVK72333.1"/>
    <property type="molecule type" value="mRNA"/>
</dbReference>
<dbReference type="Gene3D" id="2.10.25.10">
    <property type="entry name" value="Laminin"/>
    <property type="match status" value="2"/>
</dbReference>
<dbReference type="PROSITE" id="PS50027">
    <property type="entry name" value="EGF_LAM_2"/>
    <property type="match status" value="1"/>
</dbReference>
<feature type="disulfide bond" evidence="9">
    <location>
        <begin position="410"/>
        <end position="427"/>
    </location>
</feature>
<evidence type="ECO:0000313" key="14">
    <source>
        <dbReference type="EMBL" id="AVK72333.1"/>
    </source>
</evidence>
<dbReference type="GO" id="GO:0008045">
    <property type="term" value="P:motor neuron axon guidance"/>
    <property type="evidence" value="ECO:0007669"/>
    <property type="project" value="TreeGrafter"/>
</dbReference>
<sequence>MSRLADLCHFLSLLTVVSSAFNNEISSYVDAHTYGNGKPEDPCYGSDGKGRHCIPDFVNAAFNHKVTVSSTCGNPPNRYCWLTKSEGATIEDKKKCLICDSKNPKRSHGASYLTDISNSNNLTYWISEPFSNLEQDPGNVTLILPLGKKYEITYVSIQFYSPRPESMVIYKSKDFGVTWMPFQYYSSNCKATFNKPVKTEVTKFNEHEAFCSQDKSSIEPLSGARIAFASLQDRPSAYDFENSPVLKEWVTATDIKVVLYRMNTFPYELKEPYDFNYYAIADFSVGGRCKCNGHASSCIKNNEGKMVCDCKHNTAGPDCERCKEFHFDKPWRHATGKDTHQCAPCNCNLHARKCRFNMEIYKLSGSVSGGVCINCKHNTFGRNCDYCKEGFYRDNTKDITSSHCCRDCNCHPVGASGKVCNQTSGQCPCKEGVSGLNCNRCGPGFQQSRSHIAPCIQIPVSTADSGKNNNCPKRCHSEDEKITLKKYCINDYAISVEVLEKTKVNEWTKYTISVLKASKISRNRIKKGDQSLFVKHYLTKCKCPQLKLGKRYLIFGKDDVPGSGGNYGMTIDEKSLVFKYKSKYDGRLKQFSRKERKNKCKKYS</sequence>
<dbReference type="FunFam" id="2.10.25.10:FF:000048">
    <property type="entry name" value="Netrin 3"/>
    <property type="match status" value="1"/>
</dbReference>
<dbReference type="InterPro" id="IPR008979">
    <property type="entry name" value="Galactose-bd-like_sf"/>
</dbReference>
<keyword evidence="8 9" id="KW-0424">Laminin EGF-like domain</keyword>
<dbReference type="GO" id="GO:0009887">
    <property type="term" value="P:animal organ morphogenesis"/>
    <property type="evidence" value="ECO:0007669"/>
    <property type="project" value="TreeGrafter"/>
</dbReference>
<dbReference type="PROSITE" id="PS01248">
    <property type="entry name" value="EGF_LAM_1"/>
    <property type="match status" value="1"/>
</dbReference>
<keyword evidence="5" id="KW-0677">Repeat</keyword>
<feature type="domain" description="Laminin N-terminal" evidence="13">
    <location>
        <begin position="49"/>
        <end position="288"/>
    </location>
</feature>
<dbReference type="PANTHER" id="PTHR10574">
    <property type="entry name" value="NETRIN/LAMININ-RELATED"/>
    <property type="match status" value="1"/>
</dbReference>
<evidence type="ECO:0000256" key="2">
    <source>
        <dbReference type="ARBA" id="ARBA00015919"/>
    </source>
</evidence>
<feature type="disulfide bond" evidence="9">
    <location>
        <begin position="429"/>
        <end position="438"/>
    </location>
</feature>
<dbReference type="GO" id="GO:0009888">
    <property type="term" value="P:tissue development"/>
    <property type="evidence" value="ECO:0007669"/>
    <property type="project" value="TreeGrafter"/>
</dbReference>
<dbReference type="PROSITE" id="PS50189">
    <property type="entry name" value="NTR"/>
    <property type="match status" value="1"/>
</dbReference>
<feature type="domain" description="NTR" evidence="12">
    <location>
        <begin position="471"/>
        <end position="600"/>
    </location>
</feature>
<dbReference type="GO" id="GO:0016358">
    <property type="term" value="P:dendrite development"/>
    <property type="evidence" value="ECO:0007669"/>
    <property type="project" value="TreeGrafter"/>
</dbReference>
<evidence type="ECO:0000256" key="6">
    <source>
        <dbReference type="ARBA" id="ARBA00023157"/>
    </source>
</evidence>
<evidence type="ECO:0000259" key="12">
    <source>
        <dbReference type="PROSITE" id="PS50189"/>
    </source>
</evidence>
<dbReference type="SMART" id="SM00643">
    <property type="entry name" value="C345C"/>
    <property type="match status" value="1"/>
</dbReference>
<dbReference type="SUPFAM" id="SSF49785">
    <property type="entry name" value="Galactose-binding domain-like"/>
    <property type="match status" value="1"/>
</dbReference>
<dbReference type="InterPro" id="IPR008993">
    <property type="entry name" value="TIMP-like_OB-fold"/>
</dbReference>
<reference evidence="14" key="1">
    <citation type="journal article" date="2018" name="Nature">
        <title>Convergent evolution of bilaterian nerve cords.</title>
        <authorList>
            <person name="Martin-Duran J.M."/>
            <person name="Pang K."/>
            <person name="Borve A."/>
            <person name="Le H.S."/>
            <person name="Furu A."/>
            <person name="Cannon J.T."/>
            <person name="Jondelius U."/>
            <person name="Hejnol A."/>
        </authorList>
    </citation>
    <scope>NUCLEOTIDE SEQUENCE</scope>
</reference>
<dbReference type="PANTHER" id="PTHR10574:SF365">
    <property type="entry name" value="NETRIN-A-RELATED"/>
    <property type="match status" value="1"/>
</dbReference>
<feature type="domain" description="Laminin EGF-like" evidence="11">
    <location>
        <begin position="408"/>
        <end position="457"/>
    </location>
</feature>
<dbReference type="SUPFAM" id="SSF57196">
    <property type="entry name" value="EGF/Laminin"/>
    <property type="match status" value="3"/>
</dbReference>
<dbReference type="CDD" id="cd00055">
    <property type="entry name" value="EGF_Lam"/>
    <property type="match status" value="3"/>
</dbReference>
<dbReference type="SUPFAM" id="SSF50242">
    <property type="entry name" value="TIMP-like"/>
    <property type="match status" value="1"/>
</dbReference>
<dbReference type="GO" id="GO:0005604">
    <property type="term" value="C:basement membrane"/>
    <property type="evidence" value="ECO:0007669"/>
    <property type="project" value="TreeGrafter"/>
</dbReference>
<dbReference type="InterPro" id="IPR002049">
    <property type="entry name" value="LE_dom"/>
</dbReference>
<dbReference type="CDD" id="cd03579">
    <property type="entry name" value="NTR_netrin-1_like"/>
    <property type="match status" value="1"/>
</dbReference>
<feature type="chain" id="PRO_5015153783" description="Netrin-1" evidence="10">
    <location>
        <begin position="20"/>
        <end position="604"/>
    </location>
</feature>
<keyword evidence="6 9" id="KW-1015">Disulfide bond</keyword>
<evidence type="ECO:0000256" key="7">
    <source>
        <dbReference type="ARBA" id="ARBA00023180"/>
    </source>
</evidence>
<proteinExistence type="evidence at transcript level"/>
<evidence type="ECO:0000256" key="4">
    <source>
        <dbReference type="ARBA" id="ARBA00022729"/>
    </source>
</evidence>
<organism evidence="14">
    <name type="scientific">Meara stichopi</name>
    <dbReference type="NCBI Taxonomy" id="84115"/>
    <lineage>
        <taxon>Eukaryota</taxon>
        <taxon>Metazoa</taxon>
        <taxon>Xenacoelomorpha</taxon>
        <taxon>Acoelomorpha</taxon>
        <taxon>Nemertodermatida</taxon>
        <taxon>Nemertodermatidae</taxon>
        <taxon>Meara</taxon>
    </lineage>
</organism>
<dbReference type="InterPro" id="IPR001134">
    <property type="entry name" value="Netrin_domain"/>
</dbReference>
<dbReference type="FunFam" id="2.60.120.260:FF:000098">
    <property type="entry name" value="Netrin-A, isoform B"/>
    <property type="match status" value="1"/>
</dbReference>
<dbReference type="InterPro" id="IPR008211">
    <property type="entry name" value="Laminin_N"/>
</dbReference>
<dbReference type="Pfam" id="PF24973">
    <property type="entry name" value="EGF_LMN_ATRN"/>
    <property type="match status" value="2"/>
</dbReference>
<dbReference type="Pfam" id="PF00053">
    <property type="entry name" value="EGF_laminin"/>
    <property type="match status" value="1"/>
</dbReference>
<dbReference type="InterPro" id="IPR050440">
    <property type="entry name" value="Laminin/Netrin_ECM"/>
</dbReference>
<dbReference type="AlphaFoldDB" id="A0A2P1DVC2"/>
<evidence type="ECO:0000259" key="13">
    <source>
        <dbReference type="PROSITE" id="PS51117"/>
    </source>
</evidence>
<dbReference type="Pfam" id="PF01759">
    <property type="entry name" value="NTR"/>
    <property type="match status" value="1"/>
</dbReference>
<feature type="disulfide bond" evidence="9">
    <location>
        <begin position="408"/>
        <end position="420"/>
    </location>
</feature>
<evidence type="ECO:0000256" key="10">
    <source>
        <dbReference type="SAM" id="SignalP"/>
    </source>
</evidence>
<dbReference type="PROSITE" id="PS51117">
    <property type="entry name" value="LAMININ_NTER"/>
    <property type="match status" value="1"/>
</dbReference>
<dbReference type="SMART" id="SM00136">
    <property type="entry name" value="LamNT"/>
    <property type="match status" value="1"/>
</dbReference>
<feature type="signal peptide" evidence="10">
    <location>
        <begin position="1"/>
        <end position="19"/>
    </location>
</feature>
<dbReference type="SMART" id="SM00180">
    <property type="entry name" value="EGF_Lam"/>
    <property type="match status" value="3"/>
</dbReference>
<dbReference type="Gene3D" id="2.40.50.120">
    <property type="match status" value="1"/>
</dbReference>
<evidence type="ECO:0000256" key="5">
    <source>
        <dbReference type="ARBA" id="ARBA00022737"/>
    </source>
</evidence>
<dbReference type="FunFam" id="2.10.25.10:FF:000081">
    <property type="entry name" value="Netrin 1"/>
    <property type="match status" value="1"/>
</dbReference>
<evidence type="ECO:0000256" key="8">
    <source>
        <dbReference type="ARBA" id="ARBA00023292"/>
    </source>
</evidence>
<dbReference type="InterPro" id="IPR018933">
    <property type="entry name" value="Netrin_module_non-TIMP"/>
</dbReference>
<accession>A0A2P1DVC2</accession>
<evidence type="ECO:0000256" key="1">
    <source>
        <dbReference type="ARBA" id="ARBA00004613"/>
    </source>
</evidence>
<keyword evidence="3" id="KW-0964">Secreted</keyword>
<dbReference type="Gene3D" id="2.60.120.260">
    <property type="entry name" value="Galactose-binding domain-like"/>
    <property type="match status" value="1"/>
</dbReference>
<protein>
    <recommendedName>
        <fullName evidence="2">Netrin-1</fullName>
    </recommendedName>
</protein>
<name>A0A2P1DVC2_9BILA</name>
<keyword evidence="4 10" id="KW-0732">Signal</keyword>
<keyword evidence="7" id="KW-0325">Glycoprotein</keyword>
<dbReference type="InterPro" id="IPR056863">
    <property type="entry name" value="LMN_ATRN_NET-like_EGF"/>
</dbReference>
<evidence type="ECO:0000259" key="11">
    <source>
        <dbReference type="PROSITE" id="PS50027"/>
    </source>
</evidence>
<comment type="subcellular location">
    <subcellularLocation>
        <location evidence="1">Secreted</location>
    </subcellularLocation>
</comment>
<evidence type="ECO:0000256" key="3">
    <source>
        <dbReference type="ARBA" id="ARBA00022525"/>
    </source>
</evidence>
<dbReference type="GO" id="GO:0005576">
    <property type="term" value="C:extracellular region"/>
    <property type="evidence" value="ECO:0007669"/>
    <property type="project" value="UniProtKB-SubCell"/>
</dbReference>